<feature type="active site" evidence="2">
    <location>
        <position position="2"/>
    </location>
</feature>
<feature type="binding site" evidence="2">
    <location>
        <position position="7"/>
    </location>
    <ligand>
        <name>substrate</name>
    </ligand>
</feature>
<comment type="caution">
    <text evidence="3">The sequence shown here is derived from an EMBL/GenBank/DDBJ whole genome shotgun (WGS) entry which is preliminary data.</text>
</comment>
<dbReference type="NCBIfam" id="TIGR00055">
    <property type="entry name" value="uppS"/>
    <property type="match status" value="1"/>
</dbReference>
<dbReference type="OrthoDB" id="4191603at2"/>
<dbReference type="STRING" id="1156395.DBT_0504"/>
<dbReference type="GO" id="GO:0045547">
    <property type="term" value="F:ditrans,polycis-polyprenyl diphosphate synthase [(2E,6E)-farnesyl diphosphate specific] activity"/>
    <property type="evidence" value="ECO:0007669"/>
    <property type="project" value="TreeGrafter"/>
</dbReference>
<keyword evidence="4" id="KW-1185">Reference proteome</keyword>
<comment type="cofactor">
    <cofactor evidence="2">
        <name>Mg(2+)</name>
        <dbReference type="ChEBI" id="CHEBI:18420"/>
    </cofactor>
    <text evidence="2">Binds 2 magnesium ions per subunit.</text>
</comment>
<sequence>MDGNGRWAQKRGLPRIMGHRQGVKTVKRIVTLVREIGIKYLTLYAFSKENWQRPKEEVSTLMDLLYSYLEKELYEMLENDIRLETIGEIDLLPKRVKSKLFEVMKRTENNQSMVLCLALSYGGRNEIIRAAKKIAEDCIDGRISPDALNEELFSSYLYTSNMPDPDLIIRTSGEVRLSNFLLYQGAYSELYFTKTLWPDFDKEELFKALRDYASRERRFGKTSEQVLSR</sequence>
<dbReference type="InterPro" id="IPR018520">
    <property type="entry name" value="UPP_synth-like_CS"/>
</dbReference>
<protein>
    <recommendedName>
        <fullName evidence="2">Isoprenyl transferase</fullName>
        <ecNumber evidence="2">2.5.1.-</ecNumber>
    </recommendedName>
</protein>
<dbReference type="PANTHER" id="PTHR10291:SF0">
    <property type="entry name" value="DEHYDRODOLICHYL DIPHOSPHATE SYNTHASE 2"/>
    <property type="match status" value="1"/>
</dbReference>
<comment type="subunit">
    <text evidence="2">Homodimer.</text>
</comment>
<dbReference type="GO" id="GO:0016094">
    <property type="term" value="P:polyprenol biosynthetic process"/>
    <property type="evidence" value="ECO:0007669"/>
    <property type="project" value="TreeGrafter"/>
</dbReference>
<dbReference type="EMBL" id="MAGO01000002">
    <property type="protein sequence ID" value="OCC16042.1"/>
    <property type="molecule type" value="Genomic_DNA"/>
</dbReference>
<dbReference type="InterPro" id="IPR036424">
    <property type="entry name" value="UPP_synth-like_sf"/>
</dbReference>
<dbReference type="AlphaFoldDB" id="A0A1B9F7Z6"/>
<dbReference type="Proteomes" id="UP000093080">
    <property type="component" value="Unassembled WGS sequence"/>
</dbReference>
<dbReference type="InterPro" id="IPR001441">
    <property type="entry name" value="UPP_synth-like"/>
</dbReference>
<name>A0A1B9F7Z6_9BACT</name>
<dbReference type="SUPFAM" id="SSF64005">
    <property type="entry name" value="Undecaprenyl diphosphate synthase"/>
    <property type="match status" value="1"/>
</dbReference>
<dbReference type="NCBIfam" id="NF011405">
    <property type="entry name" value="PRK14830.1"/>
    <property type="match status" value="1"/>
</dbReference>
<feature type="binding site" evidence="2">
    <location>
        <position position="51"/>
    </location>
    <ligand>
        <name>substrate</name>
    </ligand>
</feature>
<dbReference type="PROSITE" id="PS01066">
    <property type="entry name" value="UPP_SYNTHASE"/>
    <property type="match status" value="1"/>
</dbReference>
<feature type="binding site" evidence="2">
    <location>
        <begin position="3"/>
        <end position="6"/>
    </location>
    <ligand>
        <name>substrate</name>
    </ligand>
</feature>
<dbReference type="Gene3D" id="3.40.1180.10">
    <property type="entry name" value="Decaprenyl diphosphate synthase-like"/>
    <property type="match status" value="1"/>
</dbReference>
<feature type="binding site" evidence="2">
    <location>
        <begin position="176"/>
        <end position="178"/>
    </location>
    <ligand>
        <name>substrate</name>
    </ligand>
</feature>
<keyword evidence="2" id="KW-0460">Magnesium</keyword>
<evidence type="ECO:0000256" key="1">
    <source>
        <dbReference type="ARBA" id="ARBA00022679"/>
    </source>
</evidence>
<dbReference type="PANTHER" id="PTHR10291">
    <property type="entry name" value="DEHYDRODOLICHYL DIPHOSPHATE SYNTHASE FAMILY MEMBER"/>
    <property type="match status" value="1"/>
</dbReference>
<comment type="similarity">
    <text evidence="2">Belongs to the UPP synthase family.</text>
</comment>
<accession>A0A1B9F7Z6</accession>
<feature type="binding site" evidence="2">
    <location>
        <position position="189"/>
    </location>
    <ligand>
        <name>Mg(2+)</name>
        <dbReference type="ChEBI" id="CHEBI:18420"/>
    </ligand>
</feature>
<feature type="binding site" evidence="2">
    <location>
        <begin position="47"/>
        <end position="49"/>
    </location>
    <ligand>
        <name>substrate</name>
    </ligand>
</feature>
<evidence type="ECO:0000313" key="3">
    <source>
        <dbReference type="EMBL" id="OCC16042.1"/>
    </source>
</evidence>
<dbReference type="Pfam" id="PF01255">
    <property type="entry name" value="Prenyltransf"/>
    <property type="match status" value="1"/>
</dbReference>
<gene>
    <name evidence="3" type="ORF">DBT_0504</name>
</gene>
<feature type="active site" description="Proton acceptor" evidence="2">
    <location>
        <position position="50"/>
    </location>
</feature>
<reference evidence="3 4" key="1">
    <citation type="submission" date="2016-06" db="EMBL/GenBank/DDBJ databases">
        <title>Respiratory ammonification of nitrate coupled to the oxidation of elemental sulfur in deep-sea autotrophic thermophilic bacteria.</title>
        <authorList>
            <person name="Slobodkina G.B."/>
            <person name="Mardanov A.V."/>
            <person name="Ravin N.V."/>
            <person name="Frolova A.A."/>
            <person name="Viryasiv M.B."/>
            <person name="Chernyh N.A."/>
            <person name="Bonch-Osmolovskaya E.A."/>
            <person name="Slobodkin A.I."/>
        </authorList>
    </citation>
    <scope>NUCLEOTIDE SEQUENCE [LARGE SCALE GENOMIC DNA]</scope>
    <source>
        <strain evidence="3 4">S69</strain>
    </source>
</reference>
<evidence type="ECO:0000313" key="4">
    <source>
        <dbReference type="Proteomes" id="UP000093080"/>
    </source>
</evidence>
<organism evidence="3 4">
    <name type="scientific">Dissulfuribacter thermophilus</name>
    <dbReference type="NCBI Taxonomy" id="1156395"/>
    <lineage>
        <taxon>Bacteria</taxon>
        <taxon>Pseudomonadati</taxon>
        <taxon>Thermodesulfobacteriota</taxon>
        <taxon>Dissulfuribacteria</taxon>
        <taxon>Dissulfuribacterales</taxon>
        <taxon>Dissulfuribacteraceae</taxon>
        <taxon>Dissulfuribacter</taxon>
    </lineage>
</organism>
<comment type="function">
    <text evidence="2">Catalyzes the condensation of isopentenyl diphosphate (IPP) with allylic pyrophosphates generating different type of terpenoids.</text>
</comment>
<feature type="binding site" evidence="2">
    <location>
        <position position="15"/>
    </location>
    <ligand>
        <name>substrate</name>
    </ligand>
</feature>
<dbReference type="HAMAP" id="MF_01139">
    <property type="entry name" value="ISPT"/>
    <property type="match status" value="1"/>
</dbReference>
<dbReference type="PATRIC" id="fig|1156395.6.peg.511"/>
<dbReference type="EC" id="2.5.1.-" evidence="2"/>
<keyword evidence="2" id="KW-0479">Metal-binding</keyword>
<evidence type="ECO:0000256" key="2">
    <source>
        <dbReference type="HAMAP-Rule" id="MF_01139"/>
    </source>
</evidence>
<keyword evidence="1 2" id="KW-0808">Transferase</keyword>
<dbReference type="FunFam" id="3.40.1180.10:FF:000001">
    <property type="entry name" value="(2E,6E)-farnesyl-diphosphate-specific ditrans,polycis-undecaprenyl-diphosphate synthase"/>
    <property type="match status" value="1"/>
</dbReference>
<feature type="binding site" evidence="2">
    <location>
        <position position="19"/>
    </location>
    <ligand>
        <name>substrate</name>
    </ligand>
</feature>
<proteinExistence type="inferred from homology"/>
<feature type="binding site" evidence="2">
    <location>
        <position position="170"/>
    </location>
    <ligand>
        <name>substrate</name>
    </ligand>
</feature>
<feature type="binding site" evidence="2">
    <location>
        <position position="2"/>
    </location>
    <ligand>
        <name>Mg(2+)</name>
        <dbReference type="ChEBI" id="CHEBI:18420"/>
    </ligand>
</feature>
<dbReference type="GO" id="GO:0000287">
    <property type="term" value="F:magnesium ion binding"/>
    <property type="evidence" value="ECO:0007669"/>
    <property type="project" value="UniProtKB-UniRule"/>
</dbReference>
<feature type="binding site" evidence="2">
    <location>
        <position position="53"/>
    </location>
    <ligand>
        <name>substrate</name>
    </ligand>
</feature>
<dbReference type="CDD" id="cd00475">
    <property type="entry name" value="Cis_IPPS"/>
    <property type="match status" value="1"/>
</dbReference>